<feature type="compositionally biased region" description="Basic and acidic residues" evidence="9">
    <location>
        <begin position="119"/>
        <end position="129"/>
    </location>
</feature>
<evidence type="ECO:0000256" key="5">
    <source>
        <dbReference type="ARBA" id="ARBA00023015"/>
    </source>
</evidence>
<dbReference type="InterPro" id="IPR011333">
    <property type="entry name" value="SKP1/BTB/POZ_sf"/>
</dbReference>
<dbReference type="Gene3D" id="3.30.710.10">
    <property type="entry name" value="Potassium Channel Kv1.1, Chain A"/>
    <property type="match status" value="1"/>
</dbReference>
<evidence type="ECO:0000259" key="10">
    <source>
        <dbReference type="PROSITE" id="PS50097"/>
    </source>
</evidence>
<dbReference type="CDD" id="cd18315">
    <property type="entry name" value="BTB_POZ_BAB-like"/>
    <property type="match status" value="1"/>
</dbReference>
<feature type="compositionally biased region" description="Polar residues" evidence="9">
    <location>
        <begin position="130"/>
        <end position="139"/>
    </location>
</feature>
<proteinExistence type="predicted"/>
<protein>
    <recommendedName>
        <fullName evidence="10">BTB domain-containing protein</fullName>
    </recommendedName>
</protein>
<evidence type="ECO:0000256" key="4">
    <source>
        <dbReference type="ARBA" id="ARBA00022902"/>
    </source>
</evidence>
<evidence type="ECO:0000256" key="2">
    <source>
        <dbReference type="ARBA" id="ARBA00022473"/>
    </source>
</evidence>
<dbReference type="PROSITE" id="PS50097">
    <property type="entry name" value="BTB"/>
    <property type="match status" value="1"/>
</dbReference>
<dbReference type="SUPFAM" id="SSF54695">
    <property type="entry name" value="POZ domain"/>
    <property type="match status" value="1"/>
</dbReference>
<dbReference type="PANTHER" id="PTHR23110:SF111">
    <property type="entry name" value="LONGITUDINALS LACKING PROTEIN, ISOFORMS F_I_K_T"/>
    <property type="match status" value="1"/>
</dbReference>
<dbReference type="InterPro" id="IPR006580">
    <property type="entry name" value="Znf_TTF"/>
</dbReference>
<reference evidence="11 12" key="1">
    <citation type="submission" date="2023-09" db="EMBL/GenBank/DDBJ databases">
        <title>Genomes of two closely related lineages of the louse Polyplax serrata with different host specificities.</title>
        <authorList>
            <person name="Martinu J."/>
            <person name="Tarabai H."/>
            <person name="Stefka J."/>
            <person name="Hypsa V."/>
        </authorList>
    </citation>
    <scope>NUCLEOTIDE SEQUENCE [LARGE SCALE GENOMIC DNA]</scope>
    <source>
        <strain evidence="11">98ZLc_SE</strain>
    </source>
</reference>
<keyword evidence="5" id="KW-0805">Transcription regulation</keyword>
<dbReference type="InterPro" id="IPR000210">
    <property type="entry name" value="BTB/POZ_dom"/>
</dbReference>
<comment type="caution">
    <text evidence="11">The sequence shown here is derived from an EMBL/GenBank/DDBJ whole genome shotgun (WGS) entry which is preliminary data.</text>
</comment>
<gene>
    <name evidence="11" type="ORF">RUM44_008911</name>
</gene>
<dbReference type="InterPro" id="IPR051095">
    <property type="entry name" value="Dros_DevTransReg"/>
</dbReference>
<dbReference type="SMART" id="SM00225">
    <property type="entry name" value="BTB"/>
    <property type="match status" value="1"/>
</dbReference>
<evidence type="ECO:0000256" key="7">
    <source>
        <dbReference type="ARBA" id="ARBA00023242"/>
    </source>
</evidence>
<evidence type="ECO:0000256" key="1">
    <source>
        <dbReference type="ARBA" id="ARBA00004123"/>
    </source>
</evidence>
<comment type="function">
    <text evidence="8">Putative transcription factor required for axon growth and guidance in the central and peripheral nervous systems. Repels CNS axons away from the midline by promoting the expression of the midline repellent sli and its receptor robo.</text>
</comment>
<sequence>MGDHFCLKWNNHQENLTGIMTKLLDEQKFVDVSLVCEMKTFKAHQTVLSACSPYFEQVLEENPHPHPIIILRDVKEGEMTALLQYMYRGEVSVRDDELSGFLQTARALKVRGLSDSKKEMLVPQSREDVSQFSYTSQGDVGSPPKRQKTLNRNLEQDSTSEKHHSDSQVFDFVTGDNVLLVTYVKNILDLSLVTLQPPRAVSPACKSNAKPTGGTSVPDVMTYSENSNEVDYLDAKTHQQPIKQEIESVCLSAEEQSAISHHLQASVESRTDQYHKMGEWNFEYGPNMENRSYQSQKVELPKVPIPMTYNFSSQLQGTSIPGLYPCISKVKFKKDQPSTSYENRLKAESSPGPSFALNQPVSVIKNAEIAETNSQSGGIQRKGGRFRPGWMENYSWLQYDECLNTMYCKTCRKWSSSVPDIRTSFVEGNGNFRLEIVNHHHKSKAHKLCMAKEEESIPRLDPILNDDNN</sequence>
<keyword evidence="4" id="KW-0524">Neurogenesis</keyword>
<dbReference type="Pfam" id="PF25431">
    <property type="entry name" value="zf-C17orf113"/>
    <property type="match status" value="1"/>
</dbReference>
<accession>A0ABR1ASP8</accession>
<feature type="region of interest" description="Disordered" evidence="9">
    <location>
        <begin position="119"/>
        <end position="166"/>
    </location>
</feature>
<evidence type="ECO:0000313" key="12">
    <source>
        <dbReference type="Proteomes" id="UP001359485"/>
    </source>
</evidence>
<dbReference type="InterPro" id="IPR057456">
    <property type="entry name" value="Znf_C17orf113"/>
</dbReference>
<evidence type="ECO:0000256" key="8">
    <source>
        <dbReference type="ARBA" id="ARBA00037382"/>
    </source>
</evidence>
<organism evidence="11 12">
    <name type="scientific">Polyplax serrata</name>
    <name type="common">Common mouse louse</name>
    <dbReference type="NCBI Taxonomy" id="468196"/>
    <lineage>
        <taxon>Eukaryota</taxon>
        <taxon>Metazoa</taxon>
        <taxon>Ecdysozoa</taxon>
        <taxon>Arthropoda</taxon>
        <taxon>Hexapoda</taxon>
        <taxon>Insecta</taxon>
        <taxon>Pterygota</taxon>
        <taxon>Neoptera</taxon>
        <taxon>Paraneoptera</taxon>
        <taxon>Psocodea</taxon>
        <taxon>Troctomorpha</taxon>
        <taxon>Phthiraptera</taxon>
        <taxon>Anoplura</taxon>
        <taxon>Polyplacidae</taxon>
        <taxon>Polyplax</taxon>
    </lineage>
</organism>
<dbReference type="PANTHER" id="PTHR23110">
    <property type="entry name" value="BTB DOMAIN TRANSCRIPTION FACTOR"/>
    <property type="match status" value="1"/>
</dbReference>
<dbReference type="Proteomes" id="UP001359485">
    <property type="component" value="Unassembled WGS sequence"/>
</dbReference>
<feature type="domain" description="BTB" evidence="10">
    <location>
        <begin position="30"/>
        <end position="95"/>
    </location>
</feature>
<keyword evidence="3" id="KW-0221">Differentiation</keyword>
<evidence type="ECO:0000256" key="9">
    <source>
        <dbReference type="SAM" id="MobiDB-lite"/>
    </source>
</evidence>
<evidence type="ECO:0000256" key="6">
    <source>
        <dbReference type="ARBA" id="ARBA00023163"/>
    </source>
</evidence>
<dbReference type="SMART" id="SM00597">
    <property type="entry name" value="ZnF_TTF"/>
    <property type="match status" value="1"/>
</dbReference>
<keyword evidence="7" id="KW-0539">Nucleus</keyword>
<name>A0ABR1ASP8_POLSC</name>
<comment type="subcellular location">
    <subcellularLocation>
        <location evidence="1">Nucleus</location>
    </subcellularLocation>
</comment>
<dbReference type="Pfam" id="PF00651">
    <property type="entry name" value="BTB"/>
    <property type="match status" value="1"/>
</dbReference>
<evidence type="ECO:0000313" key="11">
    <source>
        <dbReference type="EMBL" id="KAK6626438.1"/>
    </source>
</evidence>
<evidence type="ECO:0000256" key="3">
    <source>
        <dbReference type="ARBA" id="ARBA00022782"/>
    </source>
</evidence>
<keyword evidence="6" id="KW-0804">Transcription</keyword>
<keyword evidence="12" id="KW-1185">Reference proteome</keyword>
<dbReference type="EMBL" id="JAWJWF010000045">
    <property type="protein sequence ID" value="KAK6626438.1"/>
    <property type="molecule type" value="Genomic_DNA"/>
</dbReference>
<keyword evidence="2" id="KW-0217">Developmental protein</keyword>